<sequence>MEYDDNSMSHRSSVVVPGIHLFYLAPANREAIKVVTSPINSEFRASQRAEEEIGTAALSVGVIPSAKGGKTLLTLGRKGDITVEGGDDGISDIHCCFKINPETGVVMLHDKSNNNTTHVRGHDFPERRSRKVAMTPGKYELFNIGRHRKIKFKLVWSGDVEDALVRGKVLFTMRNPDVRVDSRSSAKVINRCVKAGILGSGRCGIVYKAIDLDTGAVVALKTYKKNDNRPERLPKILLQRFAKSEVKNLAKLKHPHIVKFISASGLDEARPNIFLRIEEGSLASLILDTNSMKEPSKSKHQLKIGKSVMKQMLEALHYLDTKGIVHRDVKPQNILFSTRSKGRYRFVLADFGLSKCTSVFSRSWLSAGTMVFMAPETFEYCVKLTTKVDVWALYVTMLVVYDIDGFAKDCLKCNNHHQVHDLVHKIRSRRHSLIEPFIKMASTKPENRASARQILKQWPAITWPYVNEKATLSDSSESDRTESFYTAYKGHGSDRAVSGGSVSDTSAETPRSRRNSMPATLPESVRQSQMEFFRKYQVADSDCDTWSETEESKTPRRHTVKSFGTAVFDGPRRTVDPRGVPDRLSCNLQAVVFDELFRDE</sequence>
<dbReference type="InterPro" id="IPR008984">
    <property type="entry name" value="SMAD_FHA_dom_sf"/>
</dbReference>
<dbReference type="GO" id="GO:0044773">
    <property type="term" value="P:mitotic DNA damage checkpoint signaling"/>
    <property type="evidence" value="ECO:0007669"/>
    <property type="project" value="TreeGrafter"/>
</dbReference>
<dbReference type="AlphaFoldDB" id="A0A9N9YLE7"/>
<dbReference type="SUPFAM" id="SSF49879">
    <property type="entry name" value="SMAD/FHA domain"/>
    <property type="match status" value="1"/>
</dbReference>
<dbReference type="InterPro" id="IPR008271">
    <property type="entry name" value="Ser/Thr_kinase_AS"/>
</dbReference>
<dbReference type="Proteomes" id="UP000696573">
    <property type="component" value="Unassembled WGS sequence"/>
</dbReference>
<dbReference type="CDD" id="cd00180">
    <property type="entry name" value="PKc"/>
    <property type="match status" value="1"/>
</dbReference>
<comment type="catalytic activity">
    <reaction evidence="5">
        <text>L-threonyl-[protein] + ATP = O-phospho-L-threonyl-[protein] + ADP + H(+)</text>
        <dbReference type="Rhea" id="RHEA:46608"/>
        <dbReference type="Rhea" id="RHEA-COMP:11060"/>
        <dbReference type="Rhea" id="RHEA-COMP:11605"/>
        <dbReference type="ChEBI" id="CHEBI:15378"/>
        <dbReference type="ChEBI" id="CHEBI:30013"/>
        <dbReference type="ChEBI" id="CHEBI:30616"/>
        <dbReference type="ChEBI" id="CHEBI:61977"/>
        <dbReference type="ChEBI" id="CHEBI:456216"/>
        <dbReference type="EC" id="2.7.11.1"/>
    </reaction>
</comment>
<dbReference type="PANTHER" id="PTHR44167">
    <property type="entry name" value="OVARIAN-SPECIFIC SERINE/THREONINE-PROTEIN KINASE LOK-RELATED"/>
    <property type="match status" value="1"/>
</dbReference>
<organism evidence="10 11">
    <name type="scientific">Clonostachys rhizophaga</name>
    <dbReference type="NCBI Taxonomy" id="160324"/>
    <lineage>
        <taxon>Eukaryota</taxon>
        <taxon>Fungi</taxon>
        <taxon>Dikarya</taxon>
        <taxon>Ascomycota</taxon>
        <taxon>Pezizomycotina</taxon>
        <taxon>Sordariomycetes</taxon>
        <taxon>Hypocreomycetidae</taxon>
        <taxon>Hypocreales</taxon>
        <taxon>Bionectriaceae</taxon>
        <taxon>Clonostachys</taxon>
    </lineage>
</organism>
<keyword evidence="4" id="KW-0418">Kinase</keyword>
<dbReference type="GO" id="GO:0005524">
    <property type="term" value="F:ATP binding"/>
    <property type="evidence" value="ECO:0007669"/>
    <property type="project" value="InterPro"/>
</dbReference>
<proteinExistence type="inferred from homology"/>
<keyword evidence="3" id="KW-0723">Serine/threonine-protein kinase</keyword>
<dbReference type="GO" id="GO:0004674">
    <property type="term" value="F:protein serine/threonine kinase activity"/>
    <property type="evidence" value="ECO:0007669"/>
    <property type="project" value="UniProtKB-KW"/>
</dbReference>
<name>A0A9N9YLE7_9HYPO</name>
<evidence type="ECO:0000256" key="3">
    <source>
        <dbReference type="ARBA" id="ARBA00022527"/>
    </source>
</evidence>
<dbReference type="EMBL" id="CABFNQ020000731">
    <property type="protein sequence ID" value="CAH0028328.1"/>
    <property type="molecule type" value="Genomic_DNA"/>
</dbReference>
<keyword evidence="11" id="KW-1185">Reference proteome</keyword>
<dbReference type="Gene3D" id="1.10.510.10">
    <property type="entry name" value="Transferase(Phosphotransferase) domain 1"/>
    <property type="match status" value="1"/>
</dbReference>
<evidence type="ECO:0000256" key="5">
    <source>
        <dbReference type="ARBA" id="ARBA00047899"/>
    </source>
</evidence>
<evidence type="ECO:0000259" key="8">
    <source>
        <dbReference type="PROSITE" id="PS50006"/>
    </source>
</evidence>
<evidence type="ECO:0000256" key="2">
    <source>
        <dbReference type="ARBA" id="ARBA00012513"/>
    </source>
</evidence>
<dbReference type="GO" id="GO:0005737">
    <property type="term" value="C:cytoplasm"/>
    <property type="evidence" value="ECO:0007669"/>
    <property type="project" value="TreeGrafter"/>
</dbReference>
<keyword evidence="4" id="KW-0808">Transferase</keyword>
<dbReference type="PROSITE" id="PS50006">
    <property type="entry name" value="FHA_DOMAIN"/>
    <property type="match status" value="1"/>
</dbReference>
<evidence type="ECO:0000259" key="9">
    <source>
        <dbReference type="PROSITE" id="PS50011"/>
    </source>
</evidence>
<dbReference type="InterPro" id="IPR000719">
    <property type="entry name" value="Prot_kinase_dom"/>
</dbReference>
<reference evidence="10" key="1">
    <citation type="submission" date="2021-10" db="EMBL/GenBank/DDBJ databases">
        <authorList>
            <person name="Piombo E."/>
        </authorList>
    </citation>
    <scope>NUCLEOTIDE SEQUENCE</scope>
</reference>
<evidence type="ECO:0000256" key="1">
    <source>
        <dbReference type="ARBA" id="ARBA00005575"/>
    </source>
</evidence>
<comment type="similarity">
    <text evidence="1">Belongs to the protein kinase superfamily. CAMK Ser/Thr protein kinase family. CHEK2 subfamily.</text>
</comment>
<gene>
    <name evidence="10" type="ORF">CRHIZ90672A_00012622</name>
</gene>
<dbReference type="PROSITE" id="PS00108">
    <property type="entry name" value="PROTEIN_KINASE_ST"/>
    <property type="match status" value="1"/>
</dbReference>
<feature type="domain" description="Protein kinase" evidence="9">
    <location>
        <begin position="192"/>
        <end position="466"/>
    </location>
</feature>
<dbReference type="PANTHER" id="PTHR44167:SF24">
    <property type="entry name" value="SERINE_THREONINE-PROTEIN KINASE CHK2"/>
    <property type="match status" value="1"/>
</dbReference>
<dbReference type="EC" id="2.7.11.1" evidence="2"/>
<dbReference type="InterPro" id="IPR011009">
    <property type="entry name" value="Kinase-like_dom_sf"/>
</dbReference>
<dbReference type="SUPFAM" id="SSF56112">
    <property type="entry name" value="Protein kinase-like (PK-like)"/>
    <property type="match status" value="1"/>
</dbReference>
<comment type="caution">
    <text evidence="10">The sequence shown here is derived from an EMBL/GenBank/DDBJ whole genome shotgun (WGS) entry which is preliminary data.</text>
</comment>
<protein>
    <recommendedName>
        <fullName evidence="2">non-specific serine/threonine protein kinase</fullName>
        <ecNumber evidence="2">2.7.11.1</ecNumber>
    </recommendedName>
</protein>
<evidence type="ECO:0000256" key="7">
    <source>
        <dbReference type="SAM" id="MobiDB-lite"/>
    </source>
</evidence>
<dbReference type="PROSITE" id="PS50011">
    <property type="entry name" value="PROTEIN_KINASE_DOM"/>
    <property type="match status" value="1"/>
</dbReference>
<evidence type="ECO:0000313" key="11">
    <source>
        <dbReference type="Proteomes" id="UP000696573"/>
    </source>
</evidence>
<dbReference type="InterPro" id="IPR000253">
    <property type="entry name" value="FHA_dom"/>
</dbReference>
<feature type="domain" description="FHA" evidence="8">
    <location>
        <begin position="73"/>
        <end position="124"/>
    </location>
</feature>
<feature type="region of interest" description="Disordered" evidence="7">
    <location>
        <begin position="494"/>
        <end position="524"/>
    </location>
</feature>
<dbReference type="SMART" id="SM00220">
    <property type="entry name" value="S_TKc"/>
    <property type="match status" value="1"/>
</dbReference>
<dbReference type="OrthoDB" id="4062651at2759"/>
<comment type="catalytic activity">
    <reaction evidence="6">
        <text>L-seryl-[protein] + ATP = O-phospho-L-seryl-[protein] + ADP + H(+)</text>
        <dbReference type="Rhea" id="RHEA:17989"/>
        <dbReference type="Rhea" id="RHEA-COMP:9863"/>
        <dbReference type="Rhea" id="RHEA-COMP:11604"/>
        <dbReference type="ChEBI" id="CHEBI:15378"/>
        <dbReference type="ChEBI" id="CHEBI:29999"/>
        <dbReference type="ChEBI" id="CHEBI:30616"/>
        <dbReference type="ChEBI" id="CHEBI:83421"/>
        <dbReference type="ChEBI" id="CHEBI:456216"/>
        <dbReference type="EC" id="2.7.11.1"/>
    </reaction>
</comment>
<evidence type="ECO:0000313" key="10">
    <source>
        <dbReference type="EMBL" id="CAH0028328.1"/>
    </source>
</evidence>
<feature type="compositionally biased region" description="Polar residues" evidence="7">
    <location>
        <begin position="500"/>
        <end position="509"/>
    </location>
</feature>
<evidence type="ECO:0000256" key="6">
    <source>
        <dbReference type="ARBA" id="ARBA00048679"/>
    </source>
</evidence>
<dbReference type="GO" id="GO:0005634">
    <property type="term" value="C:nucleus"/>
    <property type="evidence" value="ECO:0007669"/>
    <property type="project" value="TreeGrafter"/>
</dbReference>
<accession>A0A9N9YLE7</accession>
<evidence type="ECO:0000256" key="4">
    <source>
        <dbReference type="ARBA" id="ARBA00022777"/>
    </source>
</evidence>
<dbReference type="Pfam" id="PF00069">
    <property type="entry name" value="Pkinase"/>
    <property type="match status" value="1"/>
</dbReference>